<dbReference type="RefSeq" id="WP_343874615.1">
    <property type="nucleotide sequence ID" value="NZ_BAAAIX010000027.1"/>
</dbReference>
<sequence>MQQPFDRQWLDADQQLVWRLLLVLMAQLPSDMNRQLQADSAMSFQDFDVLVHLHEAPGCRLRLVELAEALAWERSRVSHHVTRMQGRGLVTRERVQGDGRGAWVVATEQGLEEMAAAAPQHIELVQRLVFNGLDERDVRDLGRVLTTIAANLGFEPRSTWHLDGNEA</sequence>
<organism evidence="2 3">
    <name type="scientific">Luteococcus peritonei</name>
    <dbReference type="NCBI Taxonomy" id="88874"/>
    <lineage>
        <taxon>Bacteria</taxon>
        <taxon>Bacillati</taxon>
        <taxon>Actinomycetota</taxon>
        <taxon>Actinomycetes</taxon>
        <taxon>Propionibacteriales</taxon>
        <taxon>Propionibacteriaceae</taxon>
        <taxon>Luteococcus</taxon>
    </lineage>
</organism>
<evidence type="ECO:0000313" key="2">
    <source>
        <dbReference type="EMBL" id="MFD1890334.1"/>
    </source>
</evidence>
<gene>
    <name evidence="2" type="ORF">ACFSCS_09095</name>
</gene>
<dbReference type="SMART" id="SM00347">
    <property type="entry name" value="HTH_MARR"/>
    <property type="match status" value="1"/>
</dbReference>
<name>A0ABW4RWA8_9ACTN</name>
<dbReference type="EMBL" id="JBHUFZ010000019">
    <property type="protein sequence ID" value="MFD1890334.1"/>
    <property type="molecule type" value="Genomic_DNA"/>
</dbReference>
<dbReference type="InterPro" id="IPR036388">
    <property type="entry name" value="WH-like_DNA-bd_sf"/>
</dbReference>
<reference evidence="3" key="1">
    <citation type="journal article" date="2019" name="Int. J. Syst. Evol. Microbiol.">
        <title>The Global Catalogue of Microorganisms (GCM) 10K type strain sequencing project: providing services to taxonomists for standard genome sequencing and annotation.</title>
        <authorList>
            <consortium name="The Broad Institute Genomics Platform"/>
            <consortium name="The Broad Institute Genome Sequencing Center for Infectious Disease"/>
            <person name="Wu L."/>
            <person name="Ma J."/>
        </authorList>
    </citation>
    <scope>NUCLEOTIDE SEQUENCE [LARGE SCALE GENOMIC DNA]</scope>
    <source>
        <strain evidence="3">CAIM 431</strain>
    </source>
</reference>
<dbReference type="PROSITE" id="PS50995">
    <property type="entry name" value="HTH_MARR_2"/>
    <property type="match status" value="1"/>
</dbReference>
<proteinExistence type="predicted"/>
<dbReference type="SUPFAM" id="SSF46785">
    <property type="entry name" value="Winged helix' DNA-binding domain"/>
    <property type="match status" value="1"/>
</dbReference>
<dbReference type="Proteomes" id="UP001597326">
    <property type="component" value="Unassembled WGS sequence"/>
</dbReference>
<evidence type="ECO:0000259" key="1">
    <source>
        <dbReference type="PROSITE" id="PS50995"/>
    </source>
</evidence>
<dbReference type="Pfam" id="PF12802">
    <property type="entry name" value="MarR_2"/>
    <property type="match status" value="1"/>
</dbReference>
<dbReference type="PANTHER" id="PTHR33164">
    <property type="entry name" value="TRANSCRIPTIONAL REGULATOR, MARR FAMILY"/>
    <property type="match status" value="1"/>
</dbReference>
<evidence type="ECO:0000313" key="3">
    <source>
        <dbReference type="Proteomes" id="UP001597326"/>
    </source>
</evidence>
<comment type="caution">
    <text evidence="2">The sequence shown here is derived from an EMBL/GenBank/DDBJ whole genome shotgun (WGS) entry which is preliminary data.</text>
</comment>
<dbReference type="InterPro" id="IPR036390">
    <property type="entry name" value="WH_DNA-bd_sf"/>
</dbReference>
<feature type="domain" description="HTH marR-type" evidence="1">
    <location>
        <begin position="14"/>
        <end position="150"/>
    </location>
</feature>
<accession>A0ABW4RWA8</accession>
<dbReference type="InterPro" id="IPR039422">
    <property type="entry name" value="MarR/SlyA-like"/>
</dbReference>
<dbReference type="InterPro" id="IPR000835">
    <property type="entry name" value="HTH_MarR-typ"/>
</dbReference>
<keyword evidence="3" id="KW-1185">Reference proteome</keyword>
<dbReference type="PANTHER" id="PTHR33164:SF99">
    <property type="entry name" value="MARR FAMILY REGULATORY PROTEIN"/>
    <property type="match status" value="1"/>
</dbReference>
<protein>
    <submittedName>
        <fullName evidence="2">MarR family winged helix-turn-helix transcriptional regulator</fullName>
    </submittedName>
</protein>
<dbReference type="Gene3D" id="1.10.10.10">
    <property type="entry name" value="Winged helix-like DNA-binding domain superfamily/Winged helix DNA-binding domain"/>
    <property type="match status" value="1"/>
</dbReference>